<accession>A0A9P7YDY1</accession>
<dbReference type="GO" id="GO:0016787">
    <property type="term" value="F:hydrolase activity"/>
    <property type="evidence" value="ECO:0007669"/>
    <property type="project" value="InterPro"/>
</dbReference>
<organism evidence="2 3">
    <name type="scientific">Amylocarpus encephaloides</name>
    <dbReference type="NCBI Taxonomy" id="45428"/>
    <lineage>
        <taxon>Eukaryota</taxon>
        <taxon>Fungi</taxon>
        <taxon>Dikarya</taxon>
        <taxon>Ascomycota</taxon>
        <taxon>Pezizomycotina</taxon>
        <taxon>Leotiomycetes</taxon>
        <taxon>Helotiales</taxon>
        <taxon>Helotiales incertae sedis</taxon>
        <taxon>Amylocarpus</taxon>
    </lineage>
</organism>
<keyword evidence="3" id="KW-1185">Reference proteome</keyword>
<comment type="caution">
    <text evidence="2">The sequence shown here is derived from an EMBL/GenBank/DDBJ whole genome shotgun (WGS) entry which is preliminary data.</text>
</comment>
<dbReference type="PANTHER" id="PTHR37844">
    <property type="entry name" value="SER/THR PROTEIN PHOSPHATASE SUPERFAMILY (AFU_ORTHOLOGUE AFUA_1G14840)"/>
    <property type="match status" value="1"/>
</dbReference>
<gene>
    <name evidence="2" type="ORF">BJ875DRAFT_506492</name>
</gene>
<evidence type="ECO:0000259" key="1">
    <source>
        <dbReference type="Pfam" id="PF00149"/>
    </source>
</evidence>
<name>A0A9P7YDY1_9HELO</name>
<dbReference type="Proteomes" id="UP000824998">
    <property type="component" value="Unassembled WGS sequence"/>
</dbReference>
<reference evidence="2" key="1">
    <citation type="journal article" date="2021" name="IMA Fungus">
        <title>Genomic characterization of three marine fungi, including Emericellopsis atlantica sp. nov. with signatures of a generalist lifestyle and marine biomass degradation.</title>
        <authorList>
            <person name="Hagestad O.C."/>
            <person name="Hou L."/>
            <person name="Andersen J.H."/>
            <person name="Hansen E.H."/>
            <person name="Altermark B."/>
            <person name="Li C."/>
            <person name="Kuhnert E."/>
            <person name="Cox R.J."/>
            <person name="Crous P.W."/>
            <person name="Spatafora J.W."/>
            <person name="Lail K."/>
            <person name="Amirebrahimi M."/>
            <person name="Lipzen A."/>
            <person name="Pangilinan J."/>
            <person name="Andreopoulos W."/>
            <person name="Hayes R.D."/>
            <person name="Ng V."/>
            <person name="Grigoriev I.V."/>
            <person name="Jackson S.A."/>
            <person name="Sutton T.D.S."/>
            <person name="Dobson A.D.W."/>
            <person name="Rama T."/>
        </authorList>
    </citation>
    <scope>NUCLEOTIDE SEQUENCE</scope>
    <source>
        <strain evidence="2">TRa018bII</strain>
    </source>
</reference>
<dbReference type="PANTHER" id="PTHR37844:SF2">
    <property type="entry name" value="SER_THR PROTEIN PHOSPHATASE SUPERFAMILY (AFU_ORTHOLOGUE AFUA_1G14840)"/>
    <property type="match status" value="1"/>
</dbReference>
<evidence type="ECO:0000313" key="3">
    <source>
        <dbReference type="Proteomes" id="UP000824998"/>
    </source>
</evidence>
<dbReference type="AlphaFoldDB" id="A0A9P7YDY1"/>
<proteinExistence type="predicted"/>
<dbReference type="OrthoDB" id="550558at2759"/>
<dbReference type="SUPFAM" id="SSF56300">
    <property type="entry name" value="Metallo-dependent phosphatases"/>
    <property type="match status" value="1"/>
</dbReference>
<dbReference type="InterPro" id="IPR029052">
    <property type="entry name" value="Metallo-depent_PP-like"/>
</dbReference>
<dbReference type="Gene3D" id="3.60.21.10">
    <property type="match status" value="1"/>
</dbReference>
<evidence type="ECO:0000313" key="2">
    <source>
        <dbReference type="EMBL" id="KAG9231712.1"/>
    </source>
</evidence>
<protein>
    <submittedName>
        <fullName evidence="2">Metallo-dependent phosphatase-like protein</fullName>
    </submittedName>
</protein>
<feature type="domain" description="Calcineurin-like phosphoesterase" evidence="1">
    <location>
        <begin position="4"/>
        <end position="200"/>
    </location>
</feature>
<sequence>MATIQILSDLHLEAPKAYDVFHIPPVAPYLALLGDIGNVKHPEFFAFLRAQLSRFKIVFLLLGNHEPYGSPWATTKAKIHNFEKTTGPDKDAKGTAGRFERVSFGLNDFYDIQGWSTELHNQEYAADLAWLNTQAASLSEKEPNRKILIFTHHSPTLLSAASNPKNSGSPIASGFASDLSKEFCWTSGQVKVWAFGHTHYNCDFVEEKSGKRVIANQRGYCFSQSEGFEEKKVIEV</sequence>
<dbReference type="Pfam" id="PF00149">
    <property type="entry name" value="Metallophos"/>
    <property type="match status" value="1"/>
</dbReference>
<dbReference type="InterPro" id="IPR004843">
    <property type="entry name" value="Calcineurin-like_PHP"/>
</dbReference>
<dbReference type="EMBL" id="MU251585">
    <property type="protein sequence ID" value="KAG9231712.1"/>
    <property type="molecule type" value="Genomic_DNA"/>
</dbReference>